<evidence type="ECO:0000256" key="8">
    <source>
        <dbReference type="SAM" id="MobiDB-lite"/>
    </source>
</evidence>
<dbReference type="InterPro" id="IPR036097">
    <property type="entry name" value="HisK_dim/P_sf"/>
</dbReference>
<feature type="region of interest" description="Disordered" evidence="8">
    <location>
        <begin position="486"/>
        <end position="514"/>
    </location>
</feature>
<organism evidence="13 14">
    <name type="scientific">Piscinibacter gummiphilus</name>
    <dbReference type="NCBI Taxonomy" id="946333"/>
    <lineage>
        <taxon>Bacteria</taxon>
        <taxon>Pseudomonadati</taxon>
        <taxon>Pseudomonadota</taxon>
        <taxon>Betaproteobacteria</taxon>
        <taxon>Burkholderiales</taxon>
        <taxon>Sphaerotilaceae</taxon>
        <taxon>Piscinibacter</taxon>
    </lineage>
</organism>
<dbReference type="InterPro" id="IPR003594">
    <property type="entry name" value="HATPase_dom"/>
</dbReference>
<dbReference type="Gene3D" id="6.10.340.10">
    <property type="match status" value="1"/>
</dbReference>
<dbReference type="SMART" id="SM00448">
    <property type="entry name" value="REC"/>
    <property type="match status" value="1"/>
</dbReference>
<evidence type="ECO:0000256" key="1">
    <source>
        <dbReference type="ARBA" id="ARBA00000085"/>
    </source>
</evidence>
<dbReference type="SMART" id="SM00388">
    <property type="entry name" value="HisKA"/>
    <property type="match status" value="1"/>
</dbReference>
<dbReference type="InterPro" id="IPR001789">
    <property type="entry name" value="Sig_transdc_resp-reg_receiver"/>
</dbReference>
<comment type="catalytic activity">
    <reaction evidence="1">
        <text>ATP + protein L-histidine = ADP + protein N-phospho-L-histidine.</text>
        <dbReference type="EC" id="2.7.13.3"/>
    </reaction>
</comment>
<feature type="transmembrane region" description="Helical" evidence="9">
    <location>
        <begin position="159"/>
        <end position="181"/>
    </location>
</feature>
<dbReference type="InterPro" id="IPR033417">
    <property type="entry name" value="CHASE8"/>
</dbReference>
<dbReference type="InterPro" id="IPR003660">
    <property type="entry name" value="HAMP_dom"/>
</dbReference>
<dbReference type="InterPro" id="IPR011006">
    <property type="entry name" value="CheY-like_superfamily"/>
</dbReference>
<evidence type="ECO:0000256" key="2">
    <source>
        <dbReference type="ARBA" id="ARBA00004370"/>
    </source>
</evidence>
<dbReference type="GO" id="GO:0005524">
    <property type="term" value="F:ATP binding"/>
    <property type="evidence" value="ECO:0007669"/>
    <property type="project" value="UniProtKB-KW"/>
</dbReference>
<evidence type="ECO:0000259" key="11">
    <source>
        <dbReference type="PROSITE" id="PS50110"/>
    </source>
</evidence>
<proteinExistence type="predicted"/>
<accession>A0ABZ0CLV0</accession>
<dbReference type="SUPFAM" id="SSF47384">
    <property type="entry name" value="Homodimeric domain of signal transducing histidine kinase"/>
    <property type="match status" value="1"/>
</dbReference>
<dbReference type="Gene3D" id="3.30.565.10">
    <property type="entry name" value="Histidine kinase-like ATPase, C-terminal domain"/>
    <property type="match status" value="1"/>
</dbReference>
<dbReference type="RefSeq" id="WP_316698107.1">
    <property type="nucleotide sequence ID" value="NZ_CP136336.1"/>
</dbReference>
<evidence type="ECO:0000259" key="10">
    <source>
        <dbReference type="PROSITE" id="PS50109"/>
    </source>
</evidence>
<evidence type="ECO:0000313" key="14">
    <source>
        <dbReference type="Proteomes" id="UP001303946"/>
    </source>
</evidence>
<dbReference type="Pfam" id="PF00072">
    <property type="entry name" value="Response_reg"/>
    <property type="match status" value="1"/>
</dbReference>
<dbReference type="InterPro" id="IPR003661">
    <property type="entry name" value="HisK_dim/P_dom"/>
</dbReference>
<dbReference type="CDD" id="cd17580">
    <property type="entry name" value="REC_2_DhkD-like"/>
    <property type="match status" value="1"/>
</dbReference>
<feature type="domain" description="Histidine kinase" evidence="10">
    <location>
        <begin position="268"/>
        <end position="486"/>
    </location>
</feature>
<sequence>MKRDGTMKLTTLQSQLTRASLLTTFLVLLVCSAALLTYEYITSRSNWAAEMRTQADFIAHNSAAALVFNDPRAAQENLSLLHLQQRIHTAAIYDKDGRVFAFFRAQGQEPLPSTVDPALLRAGVVFSGSSMTLAYPIRHEDERVGTVYIEGGHDMLGRIATYGLILIAVMSMGLGIAVLFFNRLLRRVARPLDEMTQVAQEVMTKRAWGLRARETEYQDIGVLVNAFNNMLAEVQARTSELEVEMAERVRAEQGLRQADRRKDEFLATLAHELRNPLAPMTTALALIRREKSPPEVREKSMAILQRQLAQLVRLIDDLLDVSRVSTGKLSLRIERVELVDLLRGTVEMFQGLAGDKGLSLSFEEPGITVPLAGDAARLAQVFSNLLTNACRYTPLGGRIAVSVSCTDDMVEVAVQDSGLGIEPALQHRIFDLFEQGDKSLERGSAGLGIGLTLARQLVQLHGGEITVYSAGRNKGSRFMVRLPLEPVDRLPSSPTSPTTSSASSPEPRPAASAARPMRLLVADDNVDFATSLAELLRGLGHTVEVVHDGAAALAAAKRHPPEVALLDIGMPHLNGYELARKLRAERDLDATLLVAITGWGQARDREEAMRAGFDHHLTKPVDPAVLGGLLANAAERQPEAPPAL</sequence>
<feature type="compositionally biased region" description="Low complexity" evidence="8">
    <location>
        <begin position="491"/>
        <end position="514"/>
    </location>
</feature>
<evidence type="ECO:0000256" key="5">
    <source>
        <dbReference type="ARBA" id="ARBA00022679"/>
    </source>
</evidence>
<keyword evidence="9" id="KW-0472">Membrane</keyword>
<evidence type="ECO:0000256" key="9">
    <source>
        <dbReference type="SAM" id="Phobius"/>
    </source>
</evidence>
<feature type="domain" description="Response regulatory" evidence="11">
    <location>
        <begin position="518"/>
        <end position="634"/>
    </location>
</feature>
<dbReference type="Proteomes" id="UP001303946">
    <property type="component" value="Chromosome"/>
</dbReference>
<dbReference type="PANTHER" id="PTHR43547:SF2">
    <property type="entry name" value="HYBRID SIGNAL TRANSDUCTION HISTIDINE KINASE C"/>
    <property type="match status" value="1"/>
</dbReference>
<dbReference type="InterPro" id="IPR036890">
    <property type="entry name" value="HATPase_C_sf"/>
</dbReference>
<keyword evidence="9" id="KW-1133">Transmembrane helix</keyword>
<feature type="transmembrane region" description="Helical" evidence="9">
    <location>
        <begin position="21"/>
        <end position="41"/>
    </location>
</feature>
<keyword evidence="6" id="KW-0418">Kinase</keyword>
<dbReference type="SMART" id="SM00387">
    <property type="entry name" value="HATPase_c"/>
    <property type="match status" value="1"/>
</dbReference>
<dbReference type="PRINTS" id="PR00344">
    <property type="entry name" value="BCTRLSENSOR"/>
</dbReference>
<name>A0ABZ0CLV0_9BURK</name>
<dbReference type="EC" id="2.7.13.3" evidence="3"/>
<dbReference type="Pfam" id="PF17152">
    <property type="entry name" value="CHASE8"/>
    <property type="match status" value="1"/>
</dbReference>
<dbReference type="CDD" id="cd00082">
    <property type="entry name" value="HisKA"/>
    <property type="match status" value="1"/>
</dbReference>
<dbReference type="PROSITE" id="PS50885">
    <property type="entry name" value="HAMP"/>
    <property type="match status" value="1"/>
</dbReference>
<feature type="domain" description="HAMP" evidence="12">
    <location>
        <begin position="186"/>
        <end position="239"/>
    </location>
</feature>
<dbReference type="PANTHER" id="PTHR43547">
    <property type="entry name" value="TWO-COMPONENT HISTIDINE KINASE"/>
    <property type="match status" value="1"/>
</dbReference>
<evidence type="ECO:0000256" key="4">
    <source>
        <dbReference type="ARBA" id="ARBA00022553"/>
    </source>
</evidence>
<keyword evidence="13" id="KW-0547">Nucleotide-binding</keyword>
<dbReference type="EMBL" id="CP136336">
    <property type="protein sequence ID" value="WOB05958.1"/>
    <property type="molecule type" value="Genomic_DNA"/>
</dbReference>
<evidence type="ECO:0000313" key="13">
    <source>
        <dbReference type="EMBL" id="WOB05958.1"/>
    </source>
</evidence>
<dbReference type="SUPFAM" id="SSF52172">
    <property type="entry name" value="CheY-like"/>
    <property type="match status" value="1"/>
</dbReference>
<dbReference type="Gene3D" id="1.10.287.130">
    <property type="match status" value="1"/>
</dbReference>
<dbReference type="InterPro" id="IPR005467">
    <property type="entry name" value="His_kinase_dom"/>
</dbReference>
<gene>
    <name evidence="13" type="ORF">RXV79_13610</name>
</gene>
<protein>
    <recommendedName>
        <fullName evidence="3">histidine kinase</fullName>
        <ecNumber evidence="3">2.7.13.3</ecNumber>
    </recommendedName>
</protein>
<keyword evidence="14" id="KW-1185">Reference proteome</keyword>
<dbReference type="SUPFAM" id="SSF55874">
    <property type="entry name" value="ATPase domain of HSP90 chaperone/DNA topoisomerase II/histidine kinase"/>
    <property type="match status" value="1"/>
</dbReference>
<evidence type="ECO:0000256" key="3">
    <source>
        <dbReference type="ARBA" id="ARBA00012438"/>
    </source>
</evidence>
<dbReference type="Gene3D" id="3.40.50.2300">
    <property type="match status" value="1"/>
</dbReference>
<reference evidence="13 14" key="1">
    <citation type="submission" date="2023-10" db="EMBL/GenBank/DDBJ databases">
        <title>Bacteria for the degradation of biodegradable plastic PBAT(Polybutylene adipate terephthalate).</title>
        <authorList>
            <person name="Weon H.-Y."/>
            <person name="Yeon J."/>
        </authorList>
    </citation>
    <scope>NUCLEOTIDE SEQUENCE [LARGE SCALE GENOMIC DNA]</scope>
    <source>
        <strain evidence="13 14">SBD 7-3</strain>
    </source>
</reference>
<keyword evidence="4 7" id="KW-0597">Phosphoprotein</keyword>
<dbReference type="PROSITE" id="PS50109">
    <property type="entry name" value="HIS_KIN"/>
    <property type="match status" value="1"/>
</dbReference>
<evidence type="ECO:0000259" key="12">
    <source>
        <dbReference type="PROSITE" id="PS50885"/>
    </source>
</evidence>
<dbReference type="Pfam" id="PF00512">
    <property type="entry name" value="HisKA"/>
    <property type="match status" value="1"/>
</dbReference>
<keyword evidence="5" id="KW-0808">Transferase</keyword>
<evidence type="ECO:0000256" key="6">
    <source>
        <dbReference type="ARBA" id="ARBA00022777"/>
    </source>
</evidence>
<keyword evidence="9" id="KW-0812">Transmembrane</keyword>
<dbReference type="Pfam" id="PF02518">
    <property type="entry name" value="HATPase_c"/>
    <property type="match status" value="1"/>
</dbReference>
<dbReference type="InterPro" id="IPR004358">
    <property type="entry name" value="Sig_transdc_His_kin-like_C"/>
</dbReference>
<keyword evidence="13" id="KW-0067">ATP-binding</keyword>
<feature type="modified residue" description="4-aspartylphosphate" evidence="7">
    <location>
        <position position="567"/>
    </location>
</feature>
<dbReference type="PROSITE" id="PS50110">
    <property type="entry name" value="RESPONSE_REGULATORY"/>
    <property type="match status" value="1"/>
</dbReference>
<evidence type="ECO:0000256" key="7">
    <source>
        <dbReference type="PROSITE-ProRule" id="PRU00169"/>
    </source>
</evidence>
<comment type="subcellular location">
    <subcellularLocation>
        <location evidence="2">Membrane</location>
    </subcellularLocation>
</comment>